<dbReference type="Gene3D" id="3.30.2010.10">
    <property type="entry name" value="Metalloproteases ('zincins'), catalytic domain"/>
    <property type="match status" value="1"/>
</dbReference>
<evidence type="ECO:0000259" key="1">
    <source>
        <dbReference type="Pfam" id="PF01863"/>
    </source>
</evidence>
<evidence type="ECO:0000313" key="2">
    <source>
        <dbReference type="EMBL" id="GKX32366.1"/>
    </source>
</evidence>
<keyword evidence="3" id="KW-1185">Reference proteome</keyword>
<feature type="domain" description="YgjP-like metallopeptidase" evidence="1">
    <location>
        <begin position="22"/>
        <end position="230"/>
    </location>
</feature>
<dbReference type="CDD" id="cd07344">
    <property type="entry name" value="M48_yhfN_like"/>
    <property type="match status" value="1"/>
</dbReference>
<dbReference type="Proteomes" id="UP001144256">
    <property type="component" value="Unassembled WGS sequence"/>
</dbReference>
<accession>A0A9W5YGF5</accession>
<sequence>MRLEIKYGTKVIEFSVEYRDRKTLEISVEAPNTVNVVAPLGTQEEVIKKKVHKKASWIVQRLYEFRDIEYRKINREYVSGESFMYLGRNYSLELIVDENTKSNEVKLYQGKIYIISNTKSEAVLEKLMESWYRNKTLIKVTECVEYYKCMFNIQPSNIKVKEQKKRWASCTSKNELLFNWRCVMAPSDVLDYIVVHEMCHMMYPNHSIDFWNMLESILPDYKNRKAWLKKFGVRMDL</sequence>
<comment type="caution">
    <text evidence="2">The sequence shown here is derived from an EMBL/GenBank/DDBJ whole genome shotgun (WGS) entry which is preliminary data.</text>
</comment>
<dbReference type="AlphaFoldDB" id="A0A9W5YGF5"/>
<dbReference type="InterPro" id="IPR002725">
    <property type="entry name" value="YgjP-like_metallopeptidase"/>
</dbReference>
<dbReference type="EMBL" id="BRLB01000033">
    <property type="protein sequence ID" value="GKX32366.1"/>
    <property type="molecule type" value="Genomic_DNA"/>
</dbReference>
<dbReference type="Pfam" id="PF01863">
    <property type="entry name" value="YgjP-like"/>
    <property type="match status" value="1"/>
</dbReference>
<protein>
    <recommendedName>
        <fullName evidence="1">YgjP-like metallopeptidase domain-containing protein</fullName>
    </recommendedName>
</protein>
<dbReference type="PANTHER" id="PTHR30399">
    <property type="entry name" value="UNCHARACTERIZED PROTEIN YGJP"/>
    <property type="match status" value="1"/>
</dbReference>
<dbReference type="PANTHER" id="PTHR30399:SF1">
    <property type="entry name" value="UTP PYROPHOSPHATASE"/>
    <property type="match status" value="1"/>
</dbReference>
<reference evidence="2" key="1">
    <citation type="submission" date="2022-06" db="EMBL/GenBank/DDBJ databases">
        <title>Vallitalea longa sp. nov., an anaerobic bacterium isolated from marine sediment.</title>
        <authorList>
            <person name="Hirano S."/>
            <person name="Terahara T."/>
            <person name="Mori K."/>
            <person name="Hamada M."/>
            <person name="Matsumoto R."/>
            <person name="Kobayashi T."/>
        </authorList>
    </citation>
    <scope>NUCLEOTIDE SEQUENCE</scope>
    <source>
        <strain evidence="2">SH18-1</strain>
    </source>
</reference>
<dbReference type="RefSeq" id="WP_281819867.1">
    <property type="nucleotide sequence ID" value="NZ_BRLB01000033.1"/>
</dbReference>
<dbReference type="InterPro" id="IPR053136">
    <property type="entry name" value="UTP_pyrophosphatase-like"/>
</dbReference>
<organism evidence="2 3">
    <name type="scientific">Vallitalea longa</name>
    <dbReference type="NCBI Taxonomy" id="2936439"/>
    <lineage>
        <taxon>Bacteria</taxon>
        <taxon>Bacillati</taxon>
        <taxon>Bacillota</taxon>
        <taxon>Clostridia</taxon>
        <taxon>Lachnospirales</taxon>
        <taxon>Vallitaleaceae</taxon>
        <taxon>Vallitalea</taxon>
    </lineage>
</organism>
<evidence type="ECO:0000313" key="3">
    <source>
        <dbReference type="Proteomes" id="UP001144256"/>
    </source>
</evidence>
<gene>
    <name evidence="2" type="ORF">SH1V18_48460</name>
</gene>
<name>A0A9W5YGF5_9FIRM</name>
<proteinExistence type="predicted"/>